<accession>A0ABN9V9I1</accession>
<dbReference type="Proteomes" id="UP001189429">
    <property type="component" value="Unassembled WGS sequence"/>
</dbReference>
<evidence type="ECO:0000256" key="1">
    <source>
        <dbReference type="SAM" id="MobiDB-lite"/>
    </source>
</evidence>
<evidence type="ECO:0000313" key="3">
    <source>
        <dbReference type="Proteomes" id="UP001189429"/>
    </source>
</evidence>
<proteinExistence type="predicted"/>
<evidence type="ECO:0000313" key="2">
    <source>
        <dbReference type="EMBL" id="CAK0868804.1"/>
    </source>
</evidence>
<evidence type="ECO:0008006" key="4">
    <source>
        <dbReference type="Google" id="ProtNLM"/>
    </source>
</evidence>
<feature type="non-terminal residue" evidence="2">
    <location>
        <position position="119"/>
    </location>
</feature>
<dbReference type="EMBL" id="CAUYUJ010016783">
    <property type="protein sequence ID" value="CAK0868804.1"/>
    <property type="molecule type" value="Genomic_DNA"/>
</dbReference>
<name>A0ABN9V9I1_9DINO</name>
<sequence length="119" mass="12505">MAQFFNDVSAAGHAFCPLSARSGDGRAGPAEGLPRRTHSMQQHVWASTAGAVHSSIGPPAPPARAQPAEGGPRAEDFAPGEELEVWSNSQQRWVPATVVKVLTGRDESVTVNFESEQGG</sequence>
<organism evidence="2 3">
    <name type="scientific">Prorocentrum cordatum</name>
    <dbReference type="NCBI Taxonomy" id="2364126"/>
    <lineage>
        <taxon>Eukaryota</taxon>
        <taxon>Sar</taxon>
        <taxon>Alveolata</taxon>
        <taxon>Dinophyceae</taxon>
        <taxon>Prorocentrales</taxon>
        <taxon>Prorocentraceae</taxon>
        <taxon>Prorocentrum</taxon>
    </lineage>
</organism>
<feature type="region of interest" description="Disordered" evidence="1">
    <location>
        <begin position="16"/>
        <end position="82"/>
    </location>
</feature>
<reference evidence="2" key="1">
    <citation type="submission" date="2023-10" db="EMBL/GenBank/DDBJ databases">
        <authorList>
            <person name="Chen Y."/>
            <person name="Shah S."/>
            <person name="Dougan E. K."/>
            <person name="Thang M."/>
            <person name="Chan C."/>
        </authorList>
    </citation>
    <scope>NUCLEOTIDE SEQUENCE [LARGE SCALE GENOMIC DNA]</scope>
</reference>
<comment type="caution">
    <text evidence="2">The sequence shown here is derived from an EMBL/GenBank/DDBJ whole genome shotgun (WGS) entry which is preliminary data.</text>
</comment>
<gene>
    <name evidence="2" type="ORF">PCOR1329_LOCUS55351</name>
</gene>
<keyword evidence="3" id="KW-1185">Reference proteome</keyword>
<protein>
    <recommendedName>
        <fullName evidence="4">Agenet-like domain-containing protein</fullName>
    </recommendedName>
</protein>